<feature type="domain" description="C2H2-type" evidence="3">
    <location>
        <begin position="1202"/>
        <end position="1229"/>
    </location>
</feature>
<keyword evidence="1" id="KW-0863">Zinc-finger</keyword>
<keyword evidence="1" id="KW-0479">Metal-binding</keyword>
<gene>
    <name evidence="5" type="primary">LOC109476474</name>
</gene>
<dbReference type="InterPro" id="IPR036236">
    <property type="entry name" value="Znf_C2H2_sf"/>
</dbReference>
<dbReference type="GO" id="GO:0008270">
    <property type="term" value="F:zinc ion binding"/>
    <property type="evidence" value="ECO:0007669"/>
    <property type="project" value="UniProtKB-KW"/>
</dbReference>
<dbReference type="Pfam" id="PF00096">
    <property type="entry name" value="zf-C2H2"/>
    <property type="match status" value="1"/>
</dbReference>
<dbReference type="OrthoDB" id="10015593at2759"/>
<evidence type="ECO:0000256" key="1">
    <source>
        <dbReference type="PROSITE-ProRule" id="PRU00042"/>
    </source>
</evidence>
<feature type="compositionally biased region" description="Basic and acidic residues" evidence="2">
    <location>
        <begin position="1061"/>
        <end position="1072"/>
    </location>
</feature>
<dbReference type="FunFam" id="3.30.160.60:FF:001839">
    <property type="entry name" value="Uncharacterized protein"/>
    <property type="match status" value="1"/>
</dbReference>
<dbReference type="GeneID" id="109476474"/>
<feature type="domain" description="C2H2-type" evidence="3">
    <location>
        <begin position="1288"/>
        <end position="1316"/>
    </location>
</feature>
<feature type="compositionally biased region" description="Acidic residues" evidence="2">
    <location>
        <begin position="493"/>
        <end position="509"/>
    </location>
</feature>
<evidence type="ECO:0000313" key="4">
    <source>
        <dbReference type="Proteomes" id="UP000515135"/>
    </source>
</evidence>
<protein>
    <submittedName>
        <fullName evidence="5">Uncharacterized protein LOC109476474</fullName>
    </submittedName>
</protein>
<name>A0A6P4Z8H2_BRABE</name>
<reference evidence="5" key="1">
    <citation type="submission" date="2025-08" db="UniProtKB">
        <authorList>
            <consortium name="RefSeq"/>
        </authorList>
    </citation>
    <scope>IDENTIFICATION</scope>
    <source>
        <tissue evidence="5">Gonad</tissue>
    </source>
</reference>
<dbReference type="Gene3D" id="3.30.160.60">
    <property type="entry name" value="Classic Zinc Finger"/>
    <property type="match status" value="4"/>
</dbReference>
<feature type="compositionally biased region" description="Polar residues" evidence="2">
    <location>
        <begin position="961"/>
        <end position="987"/>
    </location>
</feature>
<evidence type="ECO:0000256" key="2">
    <source>
        <dbReference type="SAM" id="MobiDB-lite"/>
    </source>
</evidence>
<feature type="compositionally biased region" description="Basic and acidic residues" evidence="2">
    <location>
        <begin position="241"/>
        <end position="252"/>
    </location>
</feature>
<dbReference type="PANTHER" id="PTHR47595">
    <property type="entry name" value="HEAT SHOCK 70 KDA PROTEIN 14"/>
    <property type="match status" value="1"/>
</dbReference>
<accession>A0A6P4Z8H2</accession>
<dbReference type="FunFam" id="3.30.160.60:FF:001349">
    <property type="entry name" value="Uncharacterized protein"/>
    <property type="match status" value="1"/>
</dbReference>
<feature type="region of interest" description="Disordered" evidence="2">
    <location>
        <begin position="1337"/>
        <end position="1376"/>
    </location>
</feature>
<keyword evidence="1" id="KW-0862">Zinc</keyword>
<feature type="domain" description="C2H2-type" evidence="3">
    <location>
        <begin position="1230"/>
        <end position="1257"/>
    </location>
</feature>
<evidence type="ECO:0000313" key="5">
    <source>
        <dbReference type="RefSeq" id="XP_019632968.1"/>
    </source>
</evidence>
<feature type="compositionally biased region" description="Basic and acidic residues" evidence="2">
    <location>
        <begin position="990"/>
        <end position="1004"/>
    </location>
</feature>
<feature type="compositionally biased region" description="Polar residues" evidence="2">
    <location>
        <begin position="1340"/>
        <end position="1376"/>
    </location>
</feature>
<feature type="compositionally biased region" description="Polar residues" evidence="2">
    <location>
        <begin position="935"/>
        <end position="954"/>
    </location>
</feature>
<dbReference type="InterPro" id="IPR044822">
    <property type="entry name" value="Myb_DNA-bind_4"/>
</dbReference>
<sequence>MAESHDMQRNLYPNNNNWSSKETRCLIGLWNNDKILRKLEQPRNRKVYDFLTQQLRKKGYNRTTKQVNKKIRDLKYSYRRSKETAGKRDWEFFEELDTFLGDVSRTGCLPDNRTEDGDVGEEEEVDFICDMTTPQGSSPLVNITPPKPNQNCSNWSSKETRCLIGLWNNDRVLRKLQQPRNKKVYNFLSQKLWEVGYTRTTKQVAKKIRDLKYSYRRSKETAGKRDWEFFEELDSFLGDVSRTDHGPDTRTEEDGDGEFGEEEDVDFICDVTAPLVDNTPTKPKGIWSSEEVRCLIGLWNNDRILCKLEQTRNKKGYDILTQQLRENGYNRTTKQVNKKIRDLKYFYRRNKETAADSRAGKRDWEFFEELDTFLGDACRLARLRGTRTEEDEAFLEKQGLYLFEEIVLQELEPRWNKKGYELLSRRLRKAGYNRTAAQVNSKVKALKCRYRKHKETVTNSGPGKSDWEFFEELDSFLGDASSTDRLLDTRTGEDEDGEGEVGEDEDVDFVSDTATSPHGPIPAILNKSNQFGSIWTRKETRCLIGLWNNDRVLRELERTHCRKGYELLSRQLQEAGYNRTAAQVKSKVKAMKHRYRRHKETAGKSDWEFFEELDSFLGNVSRPDHRLDTRTVEDEDGEFGDDKDVNSINSITTSPHGPIPAMLNKSNQFGSIWTRKETRCLIGLWNNDIVLRKLQRTHNRKGYELLSRQLQKAGYNRTAAQVRSKVKALKVIYRRHKETAGKRDWEFFEELDSFLEDVSRPAQLPDTRTEEEEESSSTQDGVHPVRLVDNTRAMDAEMVSFASNLDVESEGDGDSFFEMEGEADEDEGDSDSSICGLSKEVTLAVLPRLQLEELLVELRRRNVDMAGSNNRKNLVKVLHHLMVGEYAVEELKSITTGTKNVASCNVKETASTKPMVWVVQPGASGNENLMVAKNAQSLTQGRKRVTSSTRNTSGPMRAPVESQSRNQPINTQKTKSMAAETTVQPGSASDKLKEIVDQVTRDLEGSQSNSLEGSRASDLDRSQPDTAVNAVSSSAGNASSSSNPESLNRLVKQEGNYQQKEMQEGDREKEYTDDSDNMDWDPEDDEAMSDDFSEGEDTADGTALQEASWDTGGGDANSGTAPEDMPSSSGGGSATEGIATPQKPPKFVMTREALKNPQLYYGTRIPSKKKRGTKKKCPYCPYLGDNRTLELHIRIHTGEKPFKCSMCDYSACQKANLDRHMLKHTGEKPFMCGECGYRTAYKCHLMPHMLEHAGSKPFVCEDCGYRTIRKSNLKWHQKTHQKNRKHKHSCTLCPYTARRSVEIVKHMDYKHKDRRPDDHSLDHESAVAVSNIATVDHHSSAPSADLQQQPSSSSVQHLQVETQSNCNTAPEGSAFT</sequence>
<dbReference type="KEGG" id="bbel:109476474"/>
<dbReference type="Pfam" id="PF13909">
    <property type="entry name" value="zf-H2C2_5"/>
    <property type="match status" value="1"/>
</dbReference>
<feature type="region of interest" description="Disordered" evidence="2">
    <location>
        <begin position="759"/>
        <end position="784"/>
    </location>
</feature>
<dbReference type="RefSeq" id="XP_019632968.1">
    <property type="nucleotide sequence ID" value="XM_019777409.1"/>
</dbReference>
<dbReference type="Gene3D" id="1.10.10.60">
    <property type="entry name" value="Homeodomain-like"/>
    <property type="match status" value="5"/>
</dbReference>
<keyword evidence="4" id="KW-1185">Reference proteome</keyword>
<feature type="compositionally biased region" description="Low complexity" evidence="2">
    <location>
        <begin position="1027"/>
        <end position="1043"/>
    </location>
</feature>
<dbReference type="Proteomes" id="UP000515135">
    <property type="component" value="Unplaced"/>
</dbReference>
<dbReference type="PANTHER" id="PTHR47595:SF1">
    <property type="entry name" value="MYB_SANT-LIKE DNA-BINDING DOMAIN-CONTAINING PROTEIN"/>
    <property type="match status" value="1"/>
</dbReference>
<organism evidence="4 5">
    <name type="scientific">Branchiostoma belcheri</name>
    <name type="common">Amphioxus</name>
    <dbReference type="NCBI Taxonomy" id="7741"/>
    <lineage>
        <taxon>Eukaryota</taxon>
        <taxon>Metazoa</taxon>
        <taxon>Chordata</taxon>
        <taxon>Cephalochordata</taxon>
        <taxon>Leptocardii</taxon>
        <taxon>Amphioxiformes</taxon>
        <taxon>Branchiostomatidae</taxon>
        <taxon>Branchiostoma</taxon>
    </lineage>
</organism>
<dbReference type="FunFam" id="3.30.160.60:FF:001309">
    <property type="entry name" value="Uncharacterized protein"/>
    <property type="match status" value="1"/>
</dbReference>
<dbReference type="PROSITE" id="PS50157">
    <property type="entry name" value="ZINC_FINGER_C2H2_2"/>
    <property type="match status" value="4"/>
</dbReference>
<dbReference type="SMART" id="SM00355">
    <property type="entry name" value="ZnF_C2H2"/>
    <property type="match status" value="5"/>
</dbReference>
<feature type="domain" description="C2H2-type" evidence="3">
    <location>
        <begin position="1258"/>
        <end position="1285"/>
    </location>
</feature>
<feature type="region of interest" description="Disordered" evidence="2">
    <location>
        <begin position="484"/>
        <end position="522"/>
    </location>
</feature>
<dbReference type="InterPro" id="IPR013087">
    <property type="entry name" value="Znf_C2H2_type"/>
</dbReference>
<feature type="region of interest" description="Disordered" evidence="2">
    <location>
        <begin position="240"/>
        <end position="260"/>
    </location>
</feature>
<feature type="compositionally biased region" description="Acidic residues" evidence="2">
    <location>
        <begin position="1073"/>
        <end position="1099"/>
    </location>
</feature>
<dbReference type="Pfam" id="PF13837">
    <property type="entry name" value="Myb_DNA-bind_4"/>
    <property type="match status" value="6"/>
</dbReference>
<proteinExistence type="predicted"/>
<evidence type="ECO:0000259" key="3">
    <source>
        <dbReference type="PROSITE" id="PS50157"/>
    </source>
</evidence>
<feature type="region of interest" description="Disordered" evidence="2">
    <location>
        <begin position="935"/>
        <end position="1145"/>
    </location>
</feature>
<dbReference type="SUPFAM" id="SSF57667">
    <property type="entry name" value="beta-beta-alpha zinc fingers"/>
    <property type="match status" value="2"/>
</dbReference>